<protein>
    <submittedName>
        <fullName evidence="1">Outer membrane protein assembly factor BamC</fullName>
    </submittedName>
</protein>
<dbReference type="PROSITE" id="PS51257">
    <property type="entry name" value="PROKAR_LIPOPROTEIN"/>
    <property type="match status" value="1"/>
</dbReference>
<dbReference type="Pfam" id="PF06804">
    <property type="entry name" value="Lipoprotein_18"/>
    <property type="match status" value="1"/>
</dbReference>
<sequence length="335" mass="37097">MKLTHPLLVSSLALTLAACSNPESRRQASDNFDYLATYEQQPINTPTGPAQSALEYQIPAQPVNGEIGPGVDIRPPMQVFDLIPGVRSELTDQGVVLWTVRSADADRVWQTLQSLGQSDRLSYVEQDANSLLTDWVTWTIADTEIEAGVQYRINKVSKMGRTGFEITLAGWQEDGETMAVDDEVKQRYSVLLANMLTAHYDNLMREQARQQAIAQTQNIPISVGTDRSGLPVIIARAPYDVFWEKAPALLEKIGFTMESRNGSQGTISGRFDKLSSSEYADLGVEDIDIKLSTYTIQFGDLENRTSISFVDRYGVPASRETLEQAAVALQNAQKK</sequence>
<organism evidence="1 2">
    <name type="scientific">Vibrio stylophorae</name>
    <dbReference type="NCBI Taxonomy" id="659351"/>
    <lineage>
        <taxon>Bacteria</taxon>
        <taxon>Pseudomonadati</taxon>
        <taxon>Pseudomonadota</taxon>
        <taxon>Gammaproteobacteria</taxon>
        <taxon>Vibrionales</taxon>
        <taxon>Vibrionaceae</taxon>
        <taxon>Vibrio</taxon>
    </lineage>
</organism>
<dbReference type="RefSeq" id="WP_237466574.1">
    <property type="nucleotide sequence ID" value="NZ_CAKLDI010000001.1"/>
</dbReference>
<evidence type="ECO:0000313" key="2">
    <source>
        <dbReference type="Proteomes" id="UP000838672"/>
    </source>
</evidence>
<name>A0ABM8ZV27_9VIBR</name>
<dbReference type="EMBL" id="CAKLDI010000001">
    <property type="protein sequence ID" value="CAH0534176.1"/>
    <property type="molecule type" value="Genomic_DNA"/>
</dbReference>
<accession>A0ABM8ZV27</accession>
<keyword evidence="2" id="KW-1185">Reference proteome</keyword>
<dbReference type="InterPro" id="IPR010653">
    <property type="entry name" value="NlpB/DapX"/>
</dbReference>
<evidence type="ECO:0000313" key="1">
    <source>
        <dbReference type="EMBL" id="CAH0534176.1"/>
    </source>
</evidence>
<proteinExistence type="predicted"/>
<dbReference type="InterPro" id="IPR042268">
    <property type="entry name" value="BamC_C"/>
</dbReference>
<reference evidence="1" key="1">
    <citation type="submission" date="2021-11" db="EMBL/GenBank/DDBJ databases">
        <authorList>
            <person name="Rodrigo-Torres L."/>
            <person name="Arahal R. D."/>
            <person name="Lucena T."/>
        </authorList>
    </citation>
    <scope>NUCLEOTIDE SEQUENCE</scope>
    <source>
        <strain evidence="1">CECT 7929</strain>
    </source>
</reference>
<comment type="caution">
    <text evidence="1">The sequence shown here is derived from an EMBL/GenBank/DDBJ whole genome shotgun (WGS) entry which is preliminary data.</text>
</comment>
<dbReference type="Proteomes" id="UP000838672">
    <property type="component" value="Unassembled WGS sequence"/>
</dbReference>
<gene>
    <name evidence="1" type="primary">bamC</name>
    <name evidence="1" type="ORF">VST7929_02084</name>
</gene>
<dbReference type="Gene3D" id="3.30.530.50">
    <property type="match status" value="1"/>
</dbReference>
<dbReference type="Gene3D" id="3.30.310.170">
    <property type="entry name" value="Outer membrane protein assembly factor BamC"/>
    <property type="match status" value="1"/>
</dbReference>